<protein>
    <submittedName>
        <fullName evidence="1">Uncharacterized protein</fullName>
    </submittedName>
</protein>
<evidence type="ECO:0000313" key="1">
    <source>
        <dbReference type="EMBL" id="MFC3284170.1"/>
    </source>
</evidence>
<dbReference type="EMBL" id="JBHRUG010000021">
    <property type="protein sequence ID" value="MFC3284170.1"/>
    <property type="molecule type" value="Genomic_DNA"/>
</dbReference>
<accession>A0ABV7LR74</accession>
<organism evidence="1 2">
    <name type="scientific">Litchfieldella rifensis</name>
    <dbReference type="NCBI Taxonomy" id="762643"/>
    <lineage>
        <taxon>Bacteria</taxon>
        <taxon>Pseudomonadati</taxon>
        <taxon>Pseudomonadota</taxon>
        <taxon>Gammaproteobacteria</taxon>
        <taxon>Oceanospirillales</taxon>
        <taxon>Halomonadaceae</taxon>
        <taxon>Litchfieldella</taxon>
    </lineage>
</organism>
<reference evidence="2" key="1">
    <citation type="journal article" date="2019" name="Int. J. Syst. Evol. Microbiol.">
        <title>The Global Catalogue of Microorganisms (GCM) 10K type strain sequencing project: providing services to taxonomists for standard genome sequencing and annotation.</title>
        <authorList>
            <consortium name="The Broad Institute Genomics Platform"/>
            <consortium name="The Broad Institute Genome Sequencing Center for Infectious Disease"/>
            <person name="Wu L."/>
            <person name="Ma J."/>
        </authorList>
    </citation>
    <scope>NUCLEOTIDE SEQUENCE [LARGE SCALE GENOMIC DNA]</scope>
    <source>
        <strain evidence="2">CECT 7698</strain>
    </source>
</reference>
<keyword evidence="2" id="KW-1185">Reference proteome</keyword>
<evidence type="ECO:0000313" key="2">
    <source>
        <dbReference type="Proteomes" id="UP001595579"/>
    </source>
</evidence>
<dbReference type="RefSeq" id="WP_386773898.1">
    <property type="nucleotide sequence ID" value="NZ_JBHRUG010000021.1"/>
</dbReference>
<comment type="caution">
    <text evidence="1">The sequence shown here is derived from an EMBL/GenBank/DDBJ whole genome shotgun (WGS) entry which is preliminary data.</text>
</comment>
<proteinExistence type="predicted"/>
<name>A0ABV7LR74_9GAMM</name>
<sequence>MHHDIEAEVESGTPPADVLEQAVGATVAAIRRQPGLAVHVSAATVAPALVFNNKIKKY</sequence>
<dbReference type="Proteomes" id="UP001595579">
    <property type="component" value="Unassembled WGS sequence"/>
</dbReference>
<gene>
    <name evidence="1" type="ORF">ACFOEV_11185</name>
</gene>